<dbReference type="Pfam" id="PF00534">
    <property type="entry name" value="Glycos_transf_1"/>
    <property type="match status" value="1"/>
</dbReference>
<name>A0A918QS49_9FLAO</name>
<sequence length="384" mass="43148">MKKKIIRITTIPGSMGGLLKNQLKFMANYYNVIGVSSKGENDRLKQVGIEQGVRVTNVEMTRTISPIKDLKSLYALYKILKLEKPHIVHTHTPKAGTIGMIASRLANVPHRLHTIAGLPLVEATGFKRFILNNVEKLTYSCATKIYPNSFGLKKIILNEKFTKESKLKVIGQGSSNGIDTSHFDPNLYDKTLKKQLKEKLNITENDFIFIFVGRLVGDKGINELVEAFCEINKTFNNTKLLLVGAEEKKLDPLLPETTNKIKANSNIIETGWANDVRPYLAISDVLTFPSYREGFPNVVMQACAMELACIVSDINGCNEIIKQGLTGFIIPKKDTNSLYDALVSVLSKKEQILEMGLLSRKNIIKNYEQRVVWKAILKEYNQLN</sequence>
<dbReference type="EMBL" id="BMWZ01000001">
    <property type="protein sequence ID" value="GGZ70434.1"/>
    <property type="molecule type" value="Genomic_DNA"/>
</dbReference>
<gene>
    <name evidence="3" type="ORF">GCM10007028_04450</name>
</gene>
<feature type="domain" description="Glycosyl transferase family 1" evidence="1">
    <location>
        <begin position="194"/>
        <end position="351"/>
    </location>
</feature>
<dbReference type="RefSeq" id="WP_189359055.1">
    <property type="nucleotide sequence ID" value="NZ_BMWZ01000001.1"/>
</dbReference>
<dbReference type="InterPro" id="IPR001296">
    <property type="entry name" value="Glyco_trans_1"/>
</dbReference>
<reference evidence="3" key="1">
    <citation type="journal article" date="2014" name="Int. J. Syst. Evol. Microbiol.">
        <title>Complete genome sequence of Corynebacterium casei LMG S-19264T (=DSM 44701T), isolated from a smear-ripened cheese.</title>
        <authorList>
            <consortium name="US DOE Joint Genome Institute (JGI-PGF)"/>
            <person name="Walter F."/>
            <person name="Albersmeier A."/>
            <person name="Kalinowski J."/>
            <person name="Ruckert C."/>
        </authorList>
    </citation>
    <scope>NUCLEOTIDE SEQUENCE</scope>
    <source>
        <strain evidence="3">KCTC 12710</strain>
    </source>
</reference>
<feature type="domain" description="Glycosyltransferase subfamily 4-like N-terminal" evidence="2">
    <location>
        <begin position="21"/>
        <end position="148"/>
    </location>
</feature>
<reference evidence="3" key="2">
    <citation type="submission" date="2020-09" db="EMBL/GenBank/DDBJ databases">
        <authorList>
            <person name="Sun Q."/>
            <person name="Kim S."/>
        </authorList>
    </citation>
    <scope>NUCLEOTIDE SEQUENCE</scope>
    <source>
        <strain evidence="3">KCTC 12710</strain>
    </source>
</reference>
<dbReference type="PANTHER" id="PTHR12526">
    <property type="entry name" value="GLYCOSYLTRANSFERASE"/>
    <property type="match status" value="1"/>
</dbReference>
<organism evidence="3 4">
    <name type="scientific">Algibacter mikhailovii</name>
    <dbReference type="NCBI Taxonomy" id="425498"/>
    <lineage>
        <taxon>Bacteria</taxon>
        <taxon>Pseudomonadati</taxon>
        <taxon>Bacteroidota</taxon>
        <taxon>Flavobacteriia</taxon>
        <taxon>Flavobacteriales</taxon>
        <taxon>Flavobacteriaceae</taxon>
        <taxon>Algibacter</taxon>
    </lineage>
</organism>
<dbReference type="Pfam" id="PF13477">
    <property type="entry name" value="Glyco_trans_4_2"/>
    <property type="match status" value="1"/>
</dbReference>
<dbReference type="Proteomes" id="UP000636004">
    <property type="component" value="Unassembled WGS sequence"/>
</dbReference>
<evidence type="ECO:0000259" key="1">
    <source>
        <dbReference type="Pfam" id="PF00534"/>
    </source>
</evidence>
<comment type="caution">
    <text evidence="3">The sequence shown here is derived from an EMBL/GenBank/DDBJ whole genome shotgun (WGS) entry which is preliminary data.</text>
</comment>
<protein>
    <submittedName>
        <fullName evidence="3">Glycosyl transferase</fullName>
    </submittedName>
</protein>
<evidence type="ECO:0000313" key="4">
    <source>
        <dbReference type="Proteomes" id="UP000636004"/>
    </source>
</evidence>
<keyword evidence="3" id="KW-0808">Transferase</keyword>
<accession>A0A918QS49</accession>
<dbReference type="InterPro" id="IPR028098">
    <property type="entry name" value="Glyco_trans_4-like_N"/>
</dbReference>
<dbReference type="Gene3D" id="3.40.50.2000">
    <property type="entry name" value="Glycogen Phosphorylase B"/>
    <property type="match status" value="2"/>
</dbReference>
<proteinExistence type="predicted"/>
<dbReference type="CDD" id="cd03808">
    <property type="entry name" value="GT4_CapM-like"/>
    <property type="match status" value="1"/>
</dbReference>
<evidence type="ECO:0000259" key="2">
    <source>
        <dbReference type="Pfam" id="PF13477"/>
    </source>
</evidence>
<dbReference type="SUPFAM" id="SSF53756">
    <property type="entry name" value="UDP-Glycosyltransferase/glycogen phosphorylase"/>
    <property type="match status" value="1"/>
</dbReference>
<evidence type="ECO:0000313" key="3">
    <source>
        <dbReference type="EMBL" id="GGZ70434.1"/>
    </source>
</evidence>
<dbReference type="GO" id="GO:0016757">
    <property type="term" value="F:glycosyltransferase activity"/>
    <property type="evidence" value="ECO:0007669"/>
    <property type="project" value="InterPro"/>
</dbReference>
<keyword evidence="4" id="KW-1185">Reference proteome</keyword>
<dbReference type="AlphaFoldDB" id="A0A918QS49"/>